<dbReference type="RefSeq" id="WP_030431483.1">
    <property type="nucleotide sequence ID" value="NZ_JOEF01000019.1"/>
</dbReference>
<dbReference type="OrthoDB" id="764352at2"/>
<accession>A0A1G9VYR9</accession>
<evidence type="ECO:0000313" key="3">
    <source>
        <dbReference type="Proteomes" id="UP000183376"/>
    </source>
</evidence>
<evidence type="ECO:0000313" key="2">
    <source>
        <dbReference type="EMBL" id="SDM77448.1"/>
    </source>
</evidence>
<dbReference type="GO" id="GO:0017000">
    <property type="term" value="P:antibiotic biosynthetic process"/>
    <property type="evidence" value="ECO:0007669"/>
    <property type="project" value="UniProtKB-ARBA"/>
</dbReference>
<gene>
    <name evidence="2" type="ORF">SAMN04489726_3310</name>
</gene>
<dbReference type="eggNOG" id="COG1819">
    <property type="taxonomic scope" value="Bacteria"/>
</dbReference>
<dbReference type="InterPro" id="IPR050426">
    <property type="entry name" value="Glycosyltransferase_28"/>
</dbReference>
<keyword evidence="2" id="KW-0808">Transferase</keyword>
<dbReference type="InterPro" id="IPR010610">
    <property type="entry name" value="EryCIII-like_C"/>
</dbReference>
<dbReference type="CDD" id="cd03784">
    <property type="entry name" value="GT1_Gtf-like"/>
    <property type="match status" value="1"/>
</dbReference>
<dbReference type="InterPro" id="IPR002213">
    <property type="entry name" value="UDP_glucos_trans"/>
</dbReference>
<dbReference type="PANTHER" id="PTHR48050">
    <property type="entry name" value="STEROL 3-BETA-GLUCOSYLTRANSFERASE"/>
    <property type="match status" value="1"/>
</dbReference>
<dbReference type="SUPFAM" id="SSF53756">
    <property type="entry name" value="UDP-Glycosyltransferase/glycogen phosphorylase"/>
    <property type="match status" value="1"/>
</dbReference>
<proteinExistence type="predicted"/>
<dbReference type="Proteomes" id="UP000183376">
    <property type="component" value="Chromosome I"/>
</dbReference>
<sequence length="401" mass="42388">MSRFLFVVPPLVGHTNPTVGVAARLVERGHEVAWAGHEEFTRHLVGPQATVFPCAGPLLGQEGAQRPPELRGPAALKFLWENFLAPLARDMVPGVRAACAEFRPDVVVADQQAVAGAIVANSLGLPWATSATTSAEFTDPLASMPKVEEWLRNLLQGLQTEFGDTRLDMDLRFSPYLALAFTTRALIGETAHENVRFVGPSITERPDTDDFPDAELDDSRAKVLLTLGTANADAGERFLREAVTALVERADRVQAIVADPAGVLTGHPGGGAVVAARVPVLRLLKRLDAVICHAGHNTVCETLSHGLPLVVAPIRDDQPIVAQQVVDCGAGIRLRFNRATAEQIGKAVDSVLSDADHRAAAERVRDSFRAAGGAAGAAKHLELLAHDATATALAGTGGTTA</sequence>
<dbReference type="EMBL" id="LT629701">
    <property type="protein sequence ID" value="SDM77448.1"/>
    <property type="molecule type" value="Genomic_DNA"/>
</dbReference>
<name>A0A1G9VYR9_ALLAB</name>
<dbReference type="PANTHER" id="PTHR48050:SF13">
    <property type="entry name" value="STEROL 3-BETA-GLUCOSYLTRANSFERASE UGT80A2"/>
    <property type="match status" value="1"/>
</dbReference>
<dbReference type="GO" id="GO:0008194">
    <property type="term" value="F:UDP-glycosyltransferase activity"/>
    <property type="evidence" value="ECO:0007669"/>
    <property type="project" value="InterPro"/>
</dbReference>
<feature type="domain" description="Erythromycin biosynthesis protein CIII-like C-terminal" evidence="1">
    <location>
        <begin position="272"/>
        <end position="374"/>
    </location>
</feature>
<evidence type="ECO:0000259" key="1">
    <source>
        <dbReference type="Pfam" id="PF06722"/>
    </source>
</evidence>
<dbReference type="Gene3D" id="3.40.50.2000">
    <property type="entry name" value="Glycogen Phosphorylase B"/>
    <property type="match status" value="2"/>
</dbReference>
<keyword evidence="3" id="KW-1185">Reference proteome</keyword>
<organism evidence="2 3">
    <name type="scientific">Allokutzneria albata</name>
    <name type="common">Kibdelosporangium albatum</name>
    <dbReference type="NCBI Taxonomy" id="211114"/>
    <lineage>
        <taxon>Bacteria</taxon>
        <taxon>Bacillati</taxon>
        <taxon>Actinomycetota</taxon>
        <taxon>Actinomycetes</taxon>
        <taxon>Pseudonocardiales</taxon>
        <taxon>Pseudonocardiaceae</taxon>
        <taxon>Allokutzneria</taxon>
    </lineage>
</organism>
<protein>
    <submittedName>
        <fullName evidence="2">Glycosyltransferase, MGT family</fullName>
    </submittedName>
</protein>
<dbReference type="STRING" id="211114.SAMN04489726_3310"/>
<dbReference type="GO" id="GO:0016758">
    <property type="term" value="F:hexosyltransferase activity"/>
    <property type="evidence" value="ECO:0007669"/>
    <property type="project" value="UniProtKB-ARBA"/>
</dbReference>
<reference evidence="2 3" key="1">
    <citation type="submission" date="2016-10" db="EMBL/GenBank/DDBJ databases">
        <authorList>
            <person name="de Groot N.N."/>
        </authorList>
    </citation>
    <scope>NUCLEOTIDE SEQUENCE [LARGE SCALE GENOMIC DNA]</scope>
    <source>
        <strain evidence="2 3">DSM 44149</strain>
    </source>
</reference>
<dbReference type="AlphaFoldDB" id="A0A1G9VYR9"/>
<dbReference type="Pfam" id="PF06722">
    <property type="entry name" value="EryCIII-like_C"/>
    <property type="match status" value="1"/>
</dbReference>